<evidence type="ECO:0000256" key="1">
    <source>
        <dbReference type="ARBA" id="ARBA00022503"/>
    </source>
</evidence>
<dbReference type="InterPro" id="IPR016181">
    <property type="entry name" value="Acyl_CoA_acyltransferase"/>
</dbReference>
<dbReference type="GO" id="GO:0006527">
    <property type="term" value="P:L-arginine catabolic process"/>
    <property type="evidence" value="ECO:0007669"/>
    <property type="project" value="InterPro"/>
</dbReference>
<organism evidence="4 5">
    <name type="scientific">Hirschia baltica (strain ATCC 49814 / DSM 5838 / IFAM 1418)</name>
    <dbReference type="NCBI Taxonomy" id="582402"/>
    <lineage>
        <taxon>Bacteria</taxon>
        <taxon>Pseudomonadati</taxon>
        <taxon>Pseudomonadota</taxon>
        <taxon>Alphaproteobacteria</taxon>
        <taxon>Hyphomonadales</taxon>
        <taxon>Hyphomonadaceae</taxon>
        <taxon>Hirschia</taxon>
    </lineage>
</organism>
<dbReference type="EMBL" id="CP001678">
    <property type="protein sequence ID" value="ACT59250.1"/>
    <property type="molecule type" value="Genomic_DNA"/>
</dbReference>
<dbReference type="AlphaFoldDB" id="C6XJF5"/>
<reference evidence="5" key="1">
    <citation type="journal article" date="2011" name="J. Bacteriol.">
        <title>Genome sequences of eight morphologically diverse alphaproteobacteria.</title>
        <authorList>
            <consortium name="US DOE Joint Genome Institute"/>
            <person name="Brown P.J."/>
            <person name="Kysela D.T."/>
            <person name="Buechlein A."/>
            <person name="Hemmerich C."/>
            <person name="Brun Y.V."/>
        </authorList>
    </citation>
    <scope>NUCLEOTIDE SEQUENCE [LARGE SCALE GENOMIC DNA]</scope>
    <source>
        <strain evidence="5">ATCC 49814 / DSM 5838 / IFAM 1418</strain>
    </source>
</reference>
<keyword evidence="3 4" id="KW-0012">Acyltransferase</keyword>
<proteinExistence type="predicted"/>
<keyword evidence="2 4" id="KW-0808">Transferase</keyword>
<accession>C6XJF5</accession>
<sequence length="341" mass="37513">MNIFRLATPADIDGLAALTSSLGAGLTTVPRTPEKIAAYIDETQRFLSGDESANRIFFVVEMDGKVVGMSAILPRLGRERPYCSFKLSRHTRRSTTPSLKTAHDSLQFSTEFDGNTALATLFLSKEVRGGGVGRLLSLGRLAFIDQHRDFFSKTLMADIRGWLDENGEAPFWNFIASKFIDLPFKEADELSSEDGRFIAELIPSLPILLNLLPPETQDFIGRPHRLSGKAMDLLMNAGFKKTDLCDVFDGGPAIECEISDTSIARTAVRTQTLDDDVEGDYSMLFSGHKTDFRATIAKADLRNNVAPQSVANAFELSETAKLWIAATRHSDRLADLASANK</sequence>
<dbReference type="eggNOG" id="COG3138">
    <property type="taxonomic scope" value="Bacteria"/>
</dbReference>
<dbReference type="PANTHER" id="PTHR30420:SF1">
    <property type="entry name" value="ARGININE N-SUCCINYLTRANSFERASE"/>
    <property type="match status" value="1"/>
</dbReference>
<dbReference type="RefSeq" id="WP_015827400.1">
    <property type="nucleotide sequence ID" value="NC_012982.1"/>
</dbReference>
<evidence type="ECO:0000313" key="5">
    <source>
        <dbReference type="Proteomes" id="UP000002745"/>
    </source>
</evidence>
<dbReference type="STRING" id="582402.Hbal_1562"/>
<evidence type="ECO:0000256" key="3">
    <source>
        <dbReference type="ARBA" id="ARBA00023315"/>
    </source>
</evidence>
<dbReference type="Pfam" id="PF04958">
    <property type="entry name" value="AstA"/>
    <property type="match status" value="1"/>
</dbReference>
<gene>
    <name evidence="4" type="ordered locus">Hbal_1562</name>
</gene>
<dbReference type="GO" id="GO:0008791">
    <property type="term" value="F:arginine N-succinyltransferase activity"/>
    <property type="evidence" value="ECO:0007669"/>
    <property type="project" value="UniProtKB-EC"/>
</dbReference>
<protein>
    <submittedName>
        <fullName evidence="4">Arginine N-succinyltransferase</fullName>
        <ecNumber evidence="4">2.3.1.109</ecNumber>
    </submittedName>
</protein>
<dbReference type="InterPro" id="IPR007041">
    <property type="entry name" value="Arg_succinylTrfase_AstA/AruG"/>
</dbReference>
<dbReference type="Gene3D" id="3.40.630.30">
    <property type="match status" value="1"/>
</dbReference>
<dbReference type="HOGENOM" id="CLU_057655_0_0_5"/>
<dbReference type="OrthoDB" id="21121at2"/>
<keyword evidence="5" id="KW-1185">Reference proteome</keyword>
<evidence type="ECO:0000256" key="2">
    <source>
        <dbReference type="ARBA" id="ARBA00022679"/>
    </source>
</evidence>
<dbReference type="PANTHER" id="PTHR30420">
    <property type="entry name" value="N-SUCCINYLARGININE DIHYDROLASE"/>
    <property type="match status" value="1"/>
</dbReference>
<dbReference type="SUPFAM" id="SSF55729">
    <property type="entry name" value="Acyl-CoA N-acyltransferases (Nat)"/>
    <property type="match status" value="1"/>
</dbReference>
<dbReference type="KEGG" id="hba:Hbal_1562"/>
<keyword evidence="1" id="KW-0056">Arginine metabolism</keyword>
<dbReference type="Proteomes" id="UP000002745">
    <property type="component" value="Chromosome"/>
</dbReference>
<name>C6XJF5_HIRBI</name>
<evidence type="ECO:0000313" key="4">
    <source>
        <dbReference type="EMBL" id="ACT59250.1"/>
    </source>
</evidence>
<dbReference type="EC" id="2.3.1.109" evidence="4"/>